<dbReference type="Proteomes" id="UP001501470">
    <property type="component" value="Unassembled WGS sequence"/>
</dbReference>
<evidence type="ECO:0000313" key="7">
    <source>
        <dbReference type="EMBL" id="GAA1539633.1"/>
    </source>
</evidence>
<keyword evidence="3" id="KW-0472">Membrane</keyword>
<evidence type="ECO:0000259" key="6">
    <source>
        <dbReference type="Pfam" id="PF10502"/>
    </source>
</evidence>
<dbReference type="PANTHER" id="PTHR12383:SF16">
    <property type="entry name" value="MITOCHONDRIAL INNER MEMBRANE PROTEASE SUBUNIT 1"/>
    <property type="match status" value="1"/>
</dbReference>
<proteinExistence type="inferred from homology"/>
<dbReference type="InterPro" id="IPR000223">
    <property type="entry name" value="Pept_S26A_signal_pept_1"/>
</dbReference>
<feature type="region of interest" description="Disordered" evidence="5">
    <location>
        <begin position="127"/>
        <end position="160"/>
    </location>
</feature>
<organism evidence="7 8">
    <name type="scientific">Dactylosporangium maewongense</name>
    <dbReference type="NCBI Taxonomy" id="634393"/>
    <lineage>
        <taxon>Bacteria</taxon>
        <taxon>Bacillati</taxon>
        <taxon>Actinomycetota</taxon>
        <taxon>Actinomycetes</taxon>
        <taxon>Micromonosporales</taxon>
        <taxon>Micromonosporaceae</taxon>
        <taxon>Dactylosporangium</taxon>
    </lineage>
</organism>
<protein>
    <recommendedName>
        <fullName evidence="6">Peptidase S26 domain-containing protein</fullName>
    </recommendedName>
</protein>
<dbReference type="CDD" id="cd06462">
    <property type="entry name" value="Peptidase_S24_S26"/>
    <property type="match status" value="1"/>
</dbReference>
<name>A0ABP4MC18_9ACTN</name>
<dbReference type="Gene3D" id="2.10.109.10">
    <property type="entry name" value="Umud Fragment, subunit A"/>
    <property type="match status" value="1"/>
</dbReference>
<evidence type="ECO:0000256" key="1">
    <source>
        <dbReference type="ARBA" id="ARBA00004401"/>
    </source>
</evidence>
<keyword evidence="8" id="KW-1185">Reference proteome</keyword>
<dbReference type="EMBL" id="BAAAQD010000015">
    <property type="protein sequence ID" value="GAA1539633.1"/>
    <property type="molecule type" value="Genomic_DNA"/>
</dbReference>
<evidence type="ECO:0000256" key="3">
    <source>
        <dbReference type="ARBA" id="ARBA00023136"/>
    </source>
</evidence>
<dbReference type="Pfam" id="PF10502">
    <property type="entry name" value="Peptidase_S26"/>
    <property type="match status" value="2"/>
</dbReference>
<keyword evidence="2" id="KW-0378">Hydrolase</keyword>
<comment type="caution">
    <text evidence="7">The sequence shown here is derived from an EMBL/GenBank/DDBJ whole genome shotgun (WGS) entry which is preliminary data.</text>
</comment>
<dbReference type="InterPro" id="IPR036286">
    <property type="entry name" value="LexA/Signal_pep-like_sf"/>
</dbReference>
<comment type="similarity">
    <text evidence="4">Belongs to the peptidase S26 family. IMP1 subfamily.</text>
</comment>
<comment type="subcellular location">
    <subcellularLocation>
        <location evidence="1">Cell membrane</location>
        <topology evidence="1">Single-pass type II membrane protein</topology>
    </subcellularLocation>
</comment>
<dbReference type="PANTHER" id="PTHR12383">
    <property type="entry name" value="PROTEASE FAMILY S26 MITOCHONDRIAL INNER MEMBRANE PROTEASE-RELATED"/>
    <property type="match status" value="1"/>
</dbReference>
<feature type="domain" description="Peptidase S26" evidence="6">
    <location>
        <begin position="4"/>
        <end position="75"/>
    </location>
</feature>
<accession>A0ABP4MC18</accession>
<dbReference type="PRINTS" id="PR00727">
    <property type="entry name" value="LEADERPTASE"/>
</dbReference>
<dbReference type="PROSITE" id="PS00761">
    <property type="entry name" value="SPASE_I_3"/>
    <property type="match status" value="1"/>
</dbReference>
<reference evidence="8" key="1">
    <citation type="journal article" date="2019" name="Int. J. Syst. Evol. Microbiol.">
        <title>The Global Catalogue of Microorganisms (GCM) 10K type strain sequencing project: providing services to taxonomists for standard genome sequencing and annotation.</title>
        <authorList>
            <consortium name="The Broad Institute Genomics Platform"/>
            <consortium name="The Broad Institute Genome Sequencing Center for Infectious Disease"/>
            <person name="Wu L."/>
            <person name="Ma J."/>
        </authorList>
    </citation>
    <scope>NUCLEOTIDE SEQUENCE [LARGE SCALE GENOMIC DNA]</scope>
    <source>
        <strain evidence="8">JCM 15933</strain>
    </source>
</reference>
<dbReference type="InterPro" id="IPR019758">
    <property type="entry name" value="Pept_S26A_signal_pept_1_CS"/>
</dbReference>
<sequence length="160" mass="16554">MSYAVAVALAAGLWFVARRLFGVVVVAGRSMEPSLWAGDRLLVARYGRAVPGRLVVLQGPHGPMVKRVAALPGQRSPWQAGAVVPAGHLLVLGDNAVLSHDSRQLGPLPTAAVRGFVLRRLTAAHPVGRVPRGPDAEDSGPRAGTAGASAPAVVTDLEEP</sequence>
<evidence type="ECO:0000256" key="4">
    <source>
        <dbReference type="ARBA" id="ARBA00038445"/>
    </source>
</evidence>
<gene>
    <name evidence="7" type="ORF">GCM10009827_068640</name>
</gene>
<evidence type="ECO:0000256" key="5">
    <source>
        <dbReference type="SAM" id="MobiDB-lite"/>
    </source>
</evidence>
<feature type="domain" description="Peptidase S26" evidence="6">
    <location>
        <begin position="77"/>
        <end position="116"/>
    </location>
</feature>
<dbReference type="InterPro" id="IPR052064">
    <property type="entry name" value="Mito_IMP1_subunit"/>
</dbReference>
<dbReference type="RefSeq" id="WP_344506545.1">
    <property type="nucleotide sequence ID" value="NZ_BAAAQD010000015.1"/>
</dbReference>
<dbReference type="InterPro" id="IPR019533">
    <property type="entry name" value="Peptidase_S26"/>
</dbReference>
<evidence type="ECO:0000313" key="8">
    <source>
        <dbReference type="Proteomes" id="UP001501470"/>
    </source>
</evidence>
<evidence type="ECO:0000256" key="2">
    <source>
        <dbReference type="ARBA" id="ARBA00022801"/>
    </source>
</evidence>
<dbReference type="SUPFAM" id="SSF51306">
    <property type="entry name" value="LexA/Signal peptidase"/>
    <property type="match status" value="1"/>
</dbReference>